<feature type="region of interest" description="Disordered" evidence="2">
    <location>
        <begin position="480"/>
        <end position="510"/>
    </location>
</feature>
<dbReference type="EMBL" id="BPLF01000002">
    <property type="protein sequence ID" value="GIX63599.1"/>
    <property type="molecule type" value="Genomic_DNA"/>
</dbReference>
<comment type="caution">
    <text evidence="4">The sequence shown here is derived from an EMBL/GenBank/DDBJ whole genome shotgun (WGS) entry which is preliminary data.</text>
</comment>
<keyword evidence="5" id="KW-1185">Reference proteome</keyword>
<reference evidence="4 5" key="1">
    <citation type="submission" date="2021-06" db="EMBL/GenBank/DDBJ databases">
        <title>Genome sequence of Babesia caballi.</title>
        <authorList>
            <person name="Yamagishi J."/>
            <person name="Kidaka T."/>
            <person name="Ochi A."/>
        </authorList>
    </citation>
    <scope>NUCLEOTIDE SEQUENCE [LARGE SCALE GENOMIC DNA]</scope>
    <source>
        <strain evidence="4">USDA-D6B2</strain>
    </source>
</reference>
<dbReference type="InterPro" id="IPR027075">
    <property type="entry name" value="CPSF2"/>
</dbReference>
<dbReference type="InterPro" id="IPR036866">
    <property type="entry name" value="RibonucZ/Hydroxyglut_hydro"/>
</dbReference>
<dbReference type="Proteomes" id="UP001497744">
    <property type="component" value="Unassembled WGS sequence"/>
</dbReference>
<evidence type="ECO:0000256" key="2">
    <source>
        <dbReference type="SAM" id="MobiDB-lite"/>
    </source>
</evidence>
<feature type="region of interest" description="Disordered" evidence="2">
    <location>
        <begin position="617"/>
        <end position="637"/>
    </location>
</feature>
<dbReference type="Gene3D" id="3.60.15.10">
    <property type="entry name" value="Ribonuclease Z/Hydroxyacylglutathione hydrolase-like"/>
    <property type="match status" value="1"/>
</dbReference>
<proteinExistence type="inferred from homology"/>
<evidence type="ECO:0000313" key="5">
    <source>
        <dbReference type="Proteomes" id="UP001497744"/>
    </source>
</evidence>
<comment type="similarity">
    <text evidence="1">Belongs to the metallo-beta-lactamase superfamily. RNA-metabolizing metallo-beta-lactamase-like family. CPSF2/YSH1 subfamily.</text>
</comment>
<dbReference type="GO" id="GO:0005847">
    <property type="term" value="C:mRNA cleavage and polyadenylation specificity factor complex"/>
    <property type="evidence" value="ECO:0007669"/>
    <property type="project" value="InterPro"/>
</dbReference>
<dbReference type="GO" id="GO:0006398">
    <property type="term" value="P:mRNA 3'-end processing by stem-loop binding and cleavage"/>
    <property type="evidence" value="ECO:0007669"/>
    <property type="project" value="InterPro"/>
</dbReference>
<dbReference type="InterPro" id="IPR022712">
    <property type="entry name" value="Beta_Casp"/>
</dbReference>
<feature type="compositionally biased region" description="Basic and acidic residues" evidence="2">
    <location>
        <begin position="29"/>
        <end position="44"/>
    </location>
</feature>
<dbReference type="SMART" id="SM01027">
    <property type="entry name" value="Beta-Casp"/>
    <property type="match status" value="1"/>
</dbReference>
<dbReference type="GeneID" id="94195080"/>
<dbReference type="SUPFAM" id="SSF56281">
    <property type="entry name" value="Metallo-hydrolase/oxidoreductase"/>
    <property type="match status" value="1"/>
</dbReference>
<dbReference type="RefSeq" id="XP_067715668.1">
    <property type="nucleotide sequence ID" value="XM_067859567.1"/>
</dbReference>
<comment type="subcellular location">
    <subcellularLocation>
        <location evidence="1">Nucleus</location>
    </subcellularLocation>
</comment>
<dbReference type="Pfam" id="PF10996">
    <property type="entry name" value="Beta-Casp"/>
    <property type="match status" value="1"/>
</dbReference>
<dbReference type="AlphaFoldDB" id="A0AAV4LYL5"/>
<protein>
    <recommendedName>
        <fullName evidence="1">Cleavage and polyadenylation specificity factor subunit 2</fullName>
    </recommendedName>
    <alternativeName>
        <fullName evidence="1">Cleavage and polyadenylation specificity factor 100 kDa subunit</fullName>
    </alternativeName>
</protein>
<evidence type="ECO:0000313" key="4">
    <source>
        <dbReference type="EMBL" id="GIX63599.1"/>
    </source>
</evidence>
<dbReference type="InterPro" id="IPR001279">
    <property type="entry name" value="Metallo-B-lactamas"/>
</dbReference>
<keyword evidence="1" id="KW-0694">RNA-binding</keyword>
<name>A0AAV4LYL5_BABCB</name>
<evidence type="ECO:0000259" key="3">
    <source>
        <dbReference type="SMART" id="SM01027"/>
    </source>
</evidence>
<dbReference type="PANTHER" id="PTHR45922">
    <property type="entry name" value="CLEAVAGE AND POLYADENYLATION SPECIFICITY FACTOR SUBUNIT 2"/>
    <property type="match status" value="1"/>
</dbReference>
<organism evidence="4 5">
    <name type="scientific">Babesia caballi</name>
    <dbReference type="NCBI Taxonomy" id="5871"/>
    <lineage>
        <taxon>Eukaryota</taxon>
        <taxon>Sar</taxon>
        <taxon>Alveolata</taxon>
        <taxon>Apicomplexa</taxon>
        <taxon>Aconoidasida</taxon>
        <taxon>Piroplasmida</taxon>
        <taxon>Babesiidae</taxon>
        <taxon>Babesia</taxon>
    </lineage>
</organism>
<keyword evidence="1" id="KW-0539">Nucleus</keyword>
<feature type="compositionally biased region" description="Low complexity" evidence="2">
    <location>
        <begin position="622"/>
        <end position="636"/>
    </location>
</feature>
<dbReference type="PANTHER" id="PTHR45922:SF1">
    <property type="entry name" value="CLEAVAGE AND POLYADENYLATION SPECIFICITY FACTOR SUBUNIT 2"/>
    <property type="match status" value="1"/>
</dbReference>
<keyword evidence="1" id="KW-0507">mRNA processing</keyword>
<feature type="compositionally biased region" description="Low complexity" evidence="2">
    <location>
        <begin position="54"/>
        <end position="75"/>
    </location>
</feature>
<feature type="domain" description="Beta-Casp" evidence="3">
    <location>
        <begin position="328"/>
        <end position="451"/>
    </location>
</feature>
<accession>A0AAV4LYL5</accession>
<gene>
    <name evidence="4" type="ORF">BcabD6B2_30340</name>
</gene>
<feature type="region of interest" description="Disordered" evidence="2">
    <location>
        <begin position="579"/>
        <end position="598"/>
    </location>
</feature>
<feature type="region of interest" description="Disordered" evidence="2">
    <location>
        <begin position="834"/>
        <end position="862"/>
    </location>
</feature>
<feature type="region of interest" description="Disordered" evidence="2">
    <location>
        <begin position="710"/>
        <end position="730"/>
    </location>
</feature>
<sequence length="968" mass="106479">MACVLAEPLIYGSLRATKVTLRFPASLFDRKESTGNDPVVKSEDASSPTPSPSEPRTTRSTRSSSRGASTRSIPSRSNTADEPSGGDAAGPPADEFFDFTVLLNCGWSLDLEREGIELLKQHAADVDVIAITDGDFYHVGALPVVYSWLRDLRGDAGAPPVLCTEASYKLARACLVDVLENATFSYKFEDYSNSDLEFLYAGCRKLRYREGVLFTKTLGSASVQVAFTPLNNGTSIGGAAWKLSVGARSVFLCPTYCVTSAWYLNGCDLPALSPADVFVTYQQPCLPDAPTPPMPWECTTIRDILSVVAGTLRSQGSVLIPMDVNSHVIDLLLHLNAVWHNCNLQQFPIVLVSPIASKLVLMFATCLEYMRYGICHSFLRSMWNPVFNMKFIHPVSTLEELRKFTNIPCVFVSTCSSLSFGVTSYLFAALCSYYRNSVIFTRESAEVSQLLLQQRDARQRRDSGGLRHDFTLRLNLEHHEDPEDPELDSLPGSIPSPRASEPPPEDVAMDSLGDRLSSDFLFTNNRNFDVHNGFVSYAPATIMRDDVDNRDKRGHDNLDYGIPYDHISAADLDHTLAVPSGFGHQEERPHQPEAYSEPEDNPLQAYYVQHLGGHGATDMFEGQSAPAPQAPPGASSRLVSKSLPLVIHSGLYITRYFQHRAPRCELAPLLREVRPRSIALLSQSDDEELLKLEQTVRAAVPNCGTFYYAQATQDRDSPSSPASSPRRPRQVSIPLDLRQELVSRSAPLLLQSRAICRQAAPRRKAIPKRSAVTPRISRMLGVLASIDGWKRLHNPPRLYQAMVRFNSNGAAAASAGAGAFRAFAFWHERQTRPPPLSLSTPYEPAPAAPAALPTDGADQDTDVDAPTALTLKVSDGFGDSDAMRHSLGRSLYTGGVGVPTLVRYLDECVPDGCFLAGGVVNVNGGAQVLRRDERYGVSRWVVRGTLDPAFYLARKLLRKLHNRIEPLY</sequence>
<dbReference type="Pfam" id="PF16661">
    <property type="entry name" value="Lactamase_B_6"/>
    <property type="match status" value="1"/>
</dbReference>
<feature type="region of interest" description="Disordered" evidence="2">
    <location>
        <begin position="29"/>
        <end position="89"/>
    </location>
</feature>
<dbReference type="GO" id="GO:0003723">
    <property type="term" value="F:RNA binding"/>
    <property type="evidence" value="ECO:0007669"/>
    <property type="project" value="UniProtKB-KW"/>
</dbReference>
<dbReference type="Gene3D" id="3.40.50.10890">
    <property type="match status" value="1"/>
</dbReference>
<evidence type="ECO:0000256" key="1">
    <source>
        <dbReference type="RuleBase" id="RU365006"/>
    </source>
</evidence>